<sequence>VSVLLFLYSKEFDIIFAPILHTFLLRLCEINLKLLLQNVQGKPASVGPWGGQSGHAWDDGTFTTVRQIVIAHGYSIDSIHIEYDKNGTSVWSEKRGGKGGIKFDKVKLDYPHEYLTSVKGTYSAFDVWGNLCVRSLTFESNRKIYGPFGVESGTYFTLPKSNSMIIGFYGKAGWYLDAIGAYLKPIPKETNPTSKMVLHSPQNVPHGVKKLEHSGNIHGSVGQNFDMVGLKQKDSTLSSHEGHVDAEITKHKLVTDTEKLQPKAGGGVKIHGPWGGIGGIMFDDGIYTGVRQINLSRSVGIVWMKVCYDFKGQAVWGSKHGGRGGFKHDKIVFDYPSEVLTHITGTYGPLVYMGPNVIKSLTFHTNKGKHGPCGEEQGPSFTHKIDEGKVVGFHGREGIFLDSIGVHVMPCKISPFKPSPHNATVPHNNTGVGANKLVLAVNGHGEKFERGVVKEPTPNGSGPWGGNGGKPWDDGVFSGIKQIFVTRANDAISSLQIEYDKNGQSVWSVEHGGHSGVATHRIILEYPNETLTCISGYYGPLNNSDKSNVVKSLSFYTSRGKYGPYGEETGTFFTSTKTEGKVLGLHGRSSSYLDAVGVHMQQRLDNKTQFNRTSCFKRY</sequence>
<evidence type="ECO:0000259" key="3">
    <source>
        <dbReference type="PROSITE" id="PS51752"/>
    </source>
</evidence>
<dbReference type="AlphaFoldDB" id="A0A3P6C1K2"/>
<dbReference type="Proteomes" id="UP000694005">
    <property type="component" value="Chromosome A08"/>
</dbReference>
<dbReference type="Gramene" id="A08p32330.2_BraZ1">
    <property type="protein sequence ID" value="A08p32330.2_BraZ1.CDS"/>
    <property type="gene ID" value="A08g32330.2_BraZ1"/>
</dbReference>
<feature type="domain" description="Jacalin-type lectin" evidence="3">
    <location>
        <begin position="268"/>
        <end position="410"/>
    </location>
</feature>
<dbReference type="CDD" id="cd09612">
    <property type="entry name" value="Jacalin"/>
    <property type="match status" value="3"/>
</dbReference>
<evidence type="ECO:0000313" key="5">
    <source>
        <dbReference type="EMBL" id="VDD07144.1"/>
    </source>
</evidence>
<reference evidence="5" key="1">
    <citation type="submission" date="2018-11" db="EMBL/GenBank/DDBJ databases">
        <authorList>
            <consortium name="Genoscope - CEA"/>
            <person name="William W."/>
        </authorList>
    </citation>
    <scope>NUCLEOTIDE SEQUENCE</scope>
</reference>
<dbReference type="InterPro" id="IPR036404">
    <property type="entry name" value="Jacalin-like_lectin_dom_sf"/>
</dbReference>
<evidence type="ECO:0000256" key="1">
    <source>
        <dbReference type="ARBA" id="ARBA00006568"/>
    </source>
</evidence>
<name>A0A3P6C1K2_BRACM</name>
<feature type="domain" description="Jacalin-type lectin" evidence="3">
    <location>
        <begin position="458"/>
        <end position="602"/>
    </location>
</feature>
<gene>
    <name evidence="5" type="ORF">BRAA08T34905Z</name>
    <name evidence="4" type="ORF">BRAPAZ1V2_A08P32330.2</name>
</gene>
<dbReference type="PANTHER" id="PTHR47293">
    <property type="entry name" value="JACALIN-RELATED LECTIN 3"/>
    <property type="match status" value="1"/>
</dbReference>
<dbReference type="FunFam" id="2.100.10.30:FF:000001">
    <property type="entry name" value="Jacalin-related lectin 33"/>
    <property type="match status" value="3"/>
</dbReference>
<keyword evidence="2" id="KW-0430">Lectin</keyword>
<dbReference type="PANTHER" id="PTHR47293:SF68">
    <property type="entry name" value="JACALIN-RELATED LECTIN 3"/>
    <property type="match status" value="1"/>
</dbReference>
<comment type="similarity">
    <text evidence="1">Belongs to the jacalin lectin family.</text>
</comment>
<dbReference type="EMBL" id="LS974624">
    <property type="protein sequence ID" value="CAG7899567.1"/>
    <property type="molecule type" value="Genomic_DNA"/>
</dbReference>
<dbReference type="Gene3D" id="2.100.10.30">
    <property type="entry name" value="Jacalin-like lectin domain"/>
    <property type="match status" value="3"/>
</dbReference>
<dbReference type="SMART" id="SM00915">
    <property type="entry name" value="Jacalin"/>
    <property type="match status" value="3"/>
</dbReference>
<evidence type="ECO:0000256" key="2">
    <source>
        <dbReference type="ARBA" id="ARBA00022734"/>
    </source>
</evidence>
<dbReference type="PROSITE" id="PS51752">
    <property type="entry name" value="JACALIN_LECTIN"/>
    <property type="match status" value="3"/>
</dbReference>
<dbReference type="InterPro" id="IPR033734">
    <property type="entry name" value="Jacalin-like_lectin_dom_plant"/>
</dbReference>
<dbReference type="GO" id="GO:0030246">
    <property type="term" value="F:carbohydrate binding"/>
    <property type="evidence" value="ECO:0007669"/>
    <property type="project" value="UniProtKB-KW"/>
</dbReference>
<dbReference type="SUPFAM" id="SSF51101">
    <property type="entry name" value="Mannose-binding lectins"/>
    <property type="match status" value="3"/>
</dbReference>
<dbReference type="Pfam" id="PF01419">
    <property type="entry name" value="Jacalin"/>
    <property type="match status" value="3"/>
</dbReference>
<proteinExistence type="inferred from homology"/>
<feature type="domain" description="Jacalin-type lectin" evidence="3">
    <location>
        <begin position="43"/>
        <end position="185"/>
    </location>
</feature>
<dbReference type="EMBL" id="LR031575">
    <property type="protein sequence ID" value="VDD07144.1"/>
    <property type="molecule type" value="Genomic_DNA"/>
</dbReference>
<evidence type="ECO:0000313" key="4">
    <source>
        <dbReference type="EMBL" id="CAG7899567.1"/>
    </source>
</evidence>
<accession>A0A3P6C1K2</accession>
<dbReference type="InterPro" id="IPR001229">
    <property type="entry name" value="Jacalin-like_lectin_dom"/>
</dbReference>
<protein>
    <recommendedName>
        <fullName evidence="3">Jacalin-type lectin domain-containing protein</fullName>
    </recommendedName>
</protein>
<feature type="non-terminal residue" evidence="5">
    <location>
        <position position="1"/>
    </location>
</feature>
<organism evidence="5">
    <name type="scientific">Brassica campestris</name>
    <name type="common">Field mustard</name>
    <dbReference type="NCBI Taxonomy" id="3711"/>
    <lineage>
        <taxon>Eukaryota</taxon>
        <taxon>Viridiplantae</taxon>
        <taxon>Streptophyta</taxon>
        <taxon>Embryophyta</taxon>
        <taxon>Tracheophyta</taxon>
        <taxon>Spermatophyta</taxon>
        <taxon>Magnoliopsida</taxon>
        <taxon>eudicotyledons</taxon>
        <taxon>Gunneridae</taxon>
        <taxon>Pentapetalae</taxon>
        <taxon>rosids</taxon>
        <taxon>malvids</taxon>
        <taxon>Brassicales</taxon>
        <taxon>Brassicaceae</taxon>
        <taxon>Brassiceae</taxon>
        <taxon>Brassica</taxon>
    </lineage>
</organism>